<name>A0A0C9TDQ4_PAXIN</name>
<evidence type="ECO:0000313" key="2">
    <source>
        <dbReference type="Proteomes" id="UP000053647"/>
    </source>
</evidence>
<dbReference type="OrthoDB" id="2686785at2759"/>
<dbReference type="EMBL" id="KN821009">
    <property type="protein sequence ID" value="KIJ05391.1"/>
    <property type="molecule type" value="Genomic_DNA"/>
</dbReference>
<dbReference type="AlphaFoldDB" id="A0A0C9TDQ4"/>
<accession>A0A0C9TDQ4</accession>
<organism evidence="1 2">
    <name type="scientific">Paxillus involutus ATCC 200175</name>
    <dbReference type="NCBI Taxonomy" id="664439"/>
    <lineage>
        <taxon>Eukaryota</taxon>
        <taxon>Fungi</taxon>
        <taxon>Dikarya</taxon>
        <taxon>Basidiomycota</taxon>
        <taxon>Agaricomycotina</taxon>
        <taxon>Agaricomycetes</taxon>
        <taxon>Agaricomycetidae</taxon>
        <taxon>Boletales</taxon>
        <taxon>Paxilineae</taxon>
        <taxon>Paxillaceae</taxon>
        <taxon>Paxillus</taxon>
    </lineage>
</organism>
<dbReference type="HOGENOM" id="CLU_502125_0_0_1"/>
<dbReference type="Proteomes" id="UP000053647">
    <property type="component" value="Unassembled WGS sequence"/>
</dbReference>
<reference evidence="1 2" key="1">
    <citation type="submission" date="2014-06" db="EMBL/GenBank/DDBJ databases">
        <authorList>
            <consortium name="DOE Joint Genome Institute"/>
            <person name="Kuo A."/>
            <person name="Kohler A."/>
            <person name="Nagy L.G."/>
            <person name="Floudas D."/>
            <person name="Copeland A."/>
            <person name="Barry K.W."/>
            <person name="Cichocki N."/>
            <person name="Veneault-Fourrey C."/>
            <person name="LaButti K."/>
            <person name="Lindquist E.A."/>
            <person name="Lipzen A."/>
            <person name="Lundell T."/>
            <person name="Morin E."/>
            <person name="Murat C."/>
            <person name="Sun H."/>
            <person name="Tunlid A."/>
            <person name="Henrissat B."/>
            <person name="Grigoriev I.V."/>
            <person name="Hibbett D.S."/>
            <person name="Martin F."/>
            <person name="Nordberg H.P."/>
            <person name="Cantor M.N."/>
            <person name="Hua S.X."/>
        </authorList>
    </citation>
    <scope>NUCLEOTIDE SEQUENCE [LARGE SCALE GENOMIC DNA]</scope>
    <source>
        <strain evidence="1 2">ATCC 200175</strain>
    </source>
</reference>
<evidence type="ECO:0000313" key="1">
    <source>
        <dbReference type="EMBL" id="KIJ05391.1"/>
    </source>
</evidence>
<gene>
    <name evidence="1" type="ORF">PAXINDRAFT_21341</name>
</gene>
<sequence length="631" mass="72092">MNERVNLSRLLCTGQPDALLPLKCLKVDANFCLEDFFSVLDRAVNLELLFITSWDPGVFESISLALARDSTRCPELRGLRFVADGVECDIEKLTTMNTDKPNASFQSLPVDVLLEIFKVSELPLRLTYALDDFHTSGWESPEGDPVDDNVKLSRHSPHLRLRTLCRSLRDAVDEYQPFWQYLRIDWTEPSALEISKLWFRNRRIGDIRLSVVPYKYYTKKHAQLVPPSPNPELVECLQQHAGHITSATFHLPDGVDYFLTLAQALQPHVERMQYVKLHCNMPETCATMYTICNGGQWVMLNRLHVHDCHHQWNPVDLMRKKMPPSPTPMLRRLPKNAKMSMGACGPFLRQLALLIRREVLLELVLFPGWDSMATVHDFLRNEGASLNLRSLYIEMKMRGLAHPDSDATIDRNDEIRIPTLTTLTLALNFEGYHEADTPKDGQRLVLDFIATFRCPDLTYLAIFSDAIGDCEGPMNERVNLSRLLCTGQPDALLPLKCLKLDADFCLEDFFSVLDRAVNLELLFITSWHLGVFESISLALARDSTRCPELRVLYFVADGVECDIEKLTTIAPLYRDVARSRLGDTYSGRFYTNFPRAQSKGWPRFELDSHYSFAIADGEPETLHVFHAVRNL</sequence>
<proteinExistence type="predicted"/>
<reference evidence="2" key="2">
    <citation type="submission" date="2015-01" db="EMBL/GenBank/DDBJ databases">
        <title>Evolutionary Origins and Diversification of the Mycorrhizal Mutualists.</title>
        <authorList>
            <consortium name="DOE Joint Genome Institute"/>
            <consortium name="Mycorrhizal Genomics Consortium"/>
            <person name="Kohler A."/>
            <person name="Kuo A."/>
            <person name="Nagy L.G."/>
            <person name="Floudas D."/>
            <person name="Copeland A."/>
            <person name="Barry K.W."/>
            <person name="Cichocki N."/>
            <person name="Veneault-Fourrey C."/>
            <person name="LaButti K."/>
            <person name="Lindquist E.A."/>
            <person name="Lipzen A."/>
            <person name="Lundell T."/>
            <person name="Morin E."/>
            <person name="Murat C."/>
            <person name="Riley R."/>
            <person name="Ohm R."/>
            <person name="Sun H."/>
            <person name="Tunlid A."/>
            <person name="Henrissat B."/>
            <person name="Grigoriev I.V."/>
            <person name="Hibbett D.S."/>
            <person name="Martin F."/>
        </authorList>
    </citation>
    <scope>NUCLEOTIDE SEQUENCE [LARGE SCALE GENOMIC DNA]</scope>
    <source>
        <strain evidence="2">ATCC 200175</strain>
    </source>
</reference>
<protein>
    <submittedName>
        <fullName evidence="1">Uncharacterized protein</fullName>
    </submittedName>
</protein>
<keyword evidence="2" id="KW-1185">Reference proteome</keyword>